<evidence type="ECO:0000256" key="2">
    <source>
        <dbReference type="ARBA" id="ARBA00022723"/>
    </source>
</evidence>
<evidence type="ECO:0000256" key="5">
    <source>
        <dbReference type="ARBA" id="ARBA00022833"/>
    </source>
</evidence>
<keyword evidence="5" id="KW-0862">Zinc</keyword>
<keyword evidence="3" id="KW-0677">Repeat</keyword>
<evidence type="ECO:0000256" key="1">
    <source>
        <dbReference type="ARBA" id="ARBA00004123"/>
    </source>
</evidence>
<feature type="compositionally biased region" description="Polar residues" evidence="9">
    <location>
        <begin position="211"/>
        <end position="220"/>
    </location>
</feature>
<protein>
    <submittedName>
        <fullName evidence="10">Uncharacterized protein</fullName>
    </submittedName>
</protein>
<keyword evidence="7" id="KW-0804">Transcription</keyword>
<dbReference type="AlphaFoldDB" id="A0AAV2I1D3"/>
<feature type="non-terminal residue" evidence="10">
    <location>
        <position position="421"/>
    </location>
</feature>
<feature type="non-terminal residue" evidence="10">
    <location>
        <position position="1"/>
    </location>
</feature>
<dbReference type="PANTHER" id="PTHR45944">
    <property type="entry name" value="SCHNURRI, ISOFORM F"/>
    <property type="match status" value="1"/>
</dbReference>
<dbReference type="InterPro" id="IPR051969">
    <property type="entry name" value="Zinc-finger_DNA-bd_regulators"/>
</dbReference>
<evidence type="ECO:0000256" key="6">
    <source>
        <dbReference type="ARBA" id="ARBA00023015"/>
    </source>
</evidence>
<evidence type="ECO:0000256" key="7">
    <source>
        <dbReference type="ARBA" id="ARBA00023163"/>
    </source>
</evidence>
<dbReference type="GO" id="GO:0000978">
    <property type="term" value="F:RNA polymerase II cis-regulatory region sequence-specific DNA binding"/>
    <property type="evidence" value="ECO:0007669"/>
    <property type="project" value="TreeGrafter"/>
</dbReference>
<keyword evidence="11" id="KW-1185">Reference proteome</keyword>
<dbReference type="GO" id="GO:0008270">
    <property type="term" value="F:zinc ion binding"/>
    <property type="evidence" value="ECO:0007669"/>
    <property type="project" value="UniProtKB-KW"/>
</dbReference>
<dbReference type="Proteomes" id="UP001497497">
    <property type="component" value="Unassembled WGS sequence"/>
</dbReference>
<dbReference type="PANTHER" id="PTHR45944:SF2">
    <property type="entry name" value="SCHNURRI, ISOFORM F"/>
    <property type="match status" value="1"/>
</dbReference>
<evidence type="ECO:0000256" key="3">
    <source>
        <dbReference type="ARBA" id="ARBA00022737"/>
    </source>
</evidence>
<gene>
    <name evidence="10" type="ORF">GSLYS_00014083001</name>
</gene>
<proteinExistence type="predicted"/>
<evidence type="ECO:0000256" key="4">
    <source>
        <dbReference type="ARBA" id="ARBA00022771"/>
    </source>
</evidence>
<reference evidence="10 11" key="1">
    <citation type="submission" date="2024-04" db="EMBL/GenBank/DDBJ databases">
        <authorList>
            <consortium name="Genoscope - CEA"/>
            <person name="William W."/>
        </authorList>
    </citation>
    <scope>NUCLEOTIDE SEQUENCE [LARGE SCALE GENOMIC DNA]</scope>
</reference>
<accession>A0AAV2I1D3</accession>
<keyword evidence="6" id="KW-0805">Transcription regulation</keyword>
<name>A0AAV2I1D3_LYMST</name>
<dbReference type="EMBL" id="CAXITT010000381">
    <property type="protein sequence ID" value="CAL1540434.1"/>
    <property type="molecule type" value="Genomic_DNA"/>
</dbReference>
<feature type="region of interest" description="Disordered" evidence="9">
    <location>
        <begin position="399"/>
        <end position="421"/>
    </location>
</feature>
<evidence type="ECO:0000256" key="9">
    <source>
        <dbReference type="SAM" id="MobiDB-lite"/>
    </source>
</evidence>
<keyword evidence="2" id="KW-0479">Metal-binding</keyword>
<evidence type="ECO:0000313" key="11">
    <source>
        <dbReference type="Proteomes" id="UP001497497"/>
    </source>
</evidence>
<keyword evidence="4" id="KW-0863">Zinc-finger</keyword>
<feature type="compositionally biased region" description="Basic and acidic residues" evidence="9">
    <location>
        <begin position="200"/>
        <end position="210"/>
    </location>
</feature>
<evidence type="ECO:0000313" key="10">
    <source>
        <dbReference type="EMBL" id="CAL1540434.1"/>
    </source>
</evidence>
<keyword evidence="8" id="KW-0539">Nucleus</keyword>
<dbReference type="GO" id="GO:0000981">
    <property type="term" value="F:DNA-binding transcription factor activity, RNA polymerase II-specific"/>
    <property type="evidence" value="ECO:0007669"/>
    <property type="project" value="TreeGrafter"/>
</dbReference>
<feature type="region of interest" description="Disordered" evidence="9">
    <location>
        <begin position="169"/>
        <end position="252"/>
    </location>
</feature>
<feature type="compositionally biased region" description="Low complexity" evidence="9">
    <location>
        <begin position="169"/>
        <end position="183"/>
    </location>
</feature>
<dbReference type="GO" id="GO:0005634">
    <property type="term" value="C:nucleus"/>
    <property type="evidence" value="ECO:0007669"/>
    <property type="project" value="UniProtKB-SubCell"/>
</dbReference>
<evidence type="ECO:0000256" key="8">
    <source>
        <dbReference type="ARBA" id="ARBA00023242"/>
    </source>
</evidence>
<sequence length="421" mass="45552">SDSFDSGLSLRSMSQETPFFFPKSGSIASLDSNELMIDLSGDNFNNVTIPINYSIPFVNVSRLQSGPLLTEWNHSSKLTGSQVNLSPLTLVGSKIILPAVGGTALIAREAKNWQLKRSISLHRHFQILSRLWQSSSPVTLDSMTAMALAQGNPSPALLGRMLLSYSSSGSSFSETPSTGTPGSADPAKLKAPPLYPVAHESIDLTKDDPQRQLQTSSSVGEATDHQNSEIKSPAPLATPAHPDKSLHTTTTSQLKARLMASISSPVKNSLDSASLEDHQHLYSRQVSTPIKSSGLSFPSASSLLSSVEQHLSNVTPTGTLNTPMYGHSCPTLYTTTHVTFCCIQRPQPMYVAVKGSKKISMYSNWRLATHNPNPVGLTSRMLLSLYKSRNASNPVFAQCSMTPSNGGNQTHSSYWTYQRKK</sequence>
<comment type="caution">
    <text evidence="10">The sequence shown here is derived from an EMBL/GenBank/DDBJ whole genome shotgun (WGS) entry which is preliminary data.</text>
</comment>
<organism evidence="10 11">
    <name type="scientific">Lymnaea stagnalis</name>
    <name type="common">Great pond snail</name>
    <name type="synonym">Helix stagnalis</name>
    <dbReference type="NCBI Taxonomy" id="6523"/>
    <lineage>
        <taxon>Eukaryota</taxon>
        <taxon>Metazoa</taxon>
        <taxon>Spiralia</taxon>
        <taxon>Lophotrochozoa</taxon>
        <taxon>Mollusca</taxon>
        <taxon>Gastropoda</taxon>
        <taxon>Heterobranchia</taxon>
        <taxon>Euthyneura</taxon>
        <taxon>Panpulmonata</taxon>
        <taxon>Hygrophila</taxon>
        <taxon>Lymnaeoidea</taxon>
        <taxon>Lymnaeidae</taxon>
        <taxon>Lymnaea</taxon>
    </lineage>
</organism>
<comment type="subcellular location">
    <subcellularLocation>
        <location evidence="1">Nucleus</location>
    </subcellularLocation>
</comment>